<dbReference type="Gene3D" id="3.40.50.720">
    <property type="entry name" value="NAD(P)-binding Rossmann-like Domain"/>
    <property type="match status" value="1"/>
</dbReference>
<dbReference type="PROSITE" id="PS00061">
    <property type="entry name" value="ADH_SHORT"/>
    <property type="match status" value="1"/>
</dbReference>
<keyword evidence="4" id="KW-0560">Oxidoreductase</keyword>
<dbReference type="InterPro" id="IPR002347">
    <property type="entry name" value="SDR_fam"/>
</dbReference>
<dbReference type="EC" id="1.1.1.175" evidence="2"/>
<dbReference type="PRINTS" id="PR00080">
    <property type="entry name" value="SDRFAMILY"/>
</dbReference>
<gene>
    <name evidence="4" type="primary">fabG_10</name>
    <name evidence="4" type="ORF">DSM104635_03051</name>
</gene>
<dbReference type="Pfam" id="PF13561">
    <property type="entry name" value="adh_short_C2"/>
    <property type="match status" value="1"/>
</dbReference>
<dbReference type="SUPFAM" id="SSF51735">
    <property type="entry name" value="NAD(P)-binding Rossmann-fold domains"/>
    <property type="match status" value="1"/>
</dbReference>
<organism evidence="4 5">
    <name type="scientific">Terricaulis silvestris</name>
    <dbReference type="NCBI Taxonomy" id="2686094"/>
    <lineage>
        <taxon>Bacteria</taxon>
        <taxon>Pseudomonadati</taxon>
        <taxon>Pseudomonadota</taxon>
        <taxon>Alphaproteobacteria</taxon>
        <taxon>Caulobacterales</taxon>
        <taxon>Caulobacteraceae</taxon>
        <taxon>Terricaulis</taxon>
    </lineage>
</organism>
<evidence type="ECO:0000256" key="2">
    <source>
        <dbReference type="ARBA" id="ARBA00066641"/>
    </source>
</evidence>
<dbReference type="EMBL" id="CP047045">
    <property type="protein sequence ID" value="QGZ96193.1"/>
    <property type="molecule type" value="Genomic_DNA"/>
</dbReference>
<evidence type="ECO:0000313" key="5">
    <source>
        <dbReference type="Proteomes" id="UP000431269"/>
    </source>
</evidence>
<reference evidence="5" key="1">
    <citation type="submission" date="2019-12" db="EMBL/GenBank/DDBJ databases">
        <title>Complete genome of Terracaulis silvestris 0127_4.</title>
        <authorList>
            <person name="Vieira S."/>
            <person name="Riedel T."/>
            <person name="Sproer C."/>
            <person name="Pascual J."/>
            <person name="Boedeker C."/>
            <person name="Overmann J."/>
        </authorList>
    </citation>
    <scope>NUCLEOTIDE SEQUENCE [LARGE SCALE GENOMIC DNA]</scope>
    <source>
        <strain evidence="5">0127_4</strain>
    </source>
</reference>
<keyword evidence="5" id="KW-1185">Reference proteome</keyword>
<protein>
    <recommendedName>
        <fullName evidence="3">D-xylose 1-dehydrogenase</fullName>
        <ecNumber evidence="2">1.1.1.175</ecNumber>
    </recommendedName>
</protein>
<dbReference type="InterPro" id="IPR036291">
    <property type="entry name" value="NAD(P)-bd_dom_sf"/>
</dbReference>
<comment type="similarity">
    <text evidence="1">Belongs to the short-chain dehydrogenases/reductases (SDR) family.</text>
</comment>
<dbReference type="PANTHER" id="PTHR42760">
    <property type="entry name" value="SHORT-CHAIN DEHYDROGENASES/REDUCTASES FAMILY MEMBER"/>
    <property type="match status" value="1"/>
</dbReference>
<dbReference type="AlphaFoldDB" id="A0A6I6MYG7"/>
<accession>A0A6I6MYG7</accession>
<dbReference type="KEGG" id="tsv:DSM104635_03051"/>
<dbReference type="GO" id="GO:0047838">
    <property type="term" value="F:D-xylose 1-dehydrogenase (NAD+) activity"/>
    <property type="evidence" value="ECO:0007669"/>
    <property type="project" value="UniProtKB-EC"/>
</dbReference>
<dbReference type="Proteomes" id="UP000431269">
    <property type="component" value="Chromosome"/>
</dbReference>
<dbReference type="InterPro" id="IPR020904">
    <property type="entry name" value="Sc_DH/Rdtase_CS"/>
</dbReference>
<sequence length="262" mass="26549">MTALPRPQDLFSLAGKVAVVTGAGSGIGASIAAHFAGAGAHVICVGRDLSKLETQVALIRDGGGRADAVSLDVSRDADVDNAFSEIAGRWGGLQVLVNNAAIMAKHDFLTTTADDWDALQATNTRGAFLCTREAVKIMRSAGGSIVNIASVAAIHASVFGNAPYGASKAGLLALTRSVAVEFASAGIRCNAVLPGAIATEGGREAAKATYPPQGPFAQKDRILLGRIGAPDDIAAAALYLASEASSYVTGQTLIIDGGLMVS</sequence>
<evidence type="ECO:0000256" key="3">
    <source>
        <dbReference type="ARBA" id="ARBA00069939"/>
    </source>
</evidence>
<dbReference type="PRINTS" id="PR00081">
    <property type="entry name" value="GDHRDH"/>
</dbReference>
<evidence type="ECO:0000313" key="4">
    <source>
        <dbReference type="EMBL" id="QGZ96193.1"/>
    </source>
</evidence>
<dbReference type="RefSeq" id="WP_158767000.1">
    <property type="nucleotide sequence ID" value="NZ_CP047045.1"/>
</dbReference>
<dbReference type="FunFam" id="3.40.50.720:FF:000084">
    <property type="entry name" value="Short-chain dehydrogenase reductase"/>
    <property type="match status" value="1"/>
</dbReference>
<proteinExistence type="inferred from homology"/>
<evidence type="ECO:0000256" key="1">
    <source>
        <dbReference type="ARBA" id="ARBA00006484"/>
    </source>
</evidence>
<name>A0A6I6MYG7_9CAUL</name>